<accession>A0A834U1H1</accession>
<organism evidence="1 2">
    <name type="scientific">Senna tora</name>
    <dbReference type="NCBI Taxonomy" id="362788"/>
    <lineage>
        <taxon>Eukaryota</taxon>
        <taxon>Viridiplantae</taxon>
        <taxon>Streptophyta</taxon>
        <taxon>Embryophyta</taxon>
        <taxon>Tracheophyta</taxon>
        <taxon>Spermatophyta</taxon>
        <taxon>Magnoliopsida</taxon>
        <taxon>eudicotyledons</taxon>
        <taxon>Gunneridae</taxon>
        <taxon>Pentapetalae</taxon>
        <taxon>rosids</taxon>
        <taxon>fabids</taxon>
        <taxon>Fabales</taxon>
        <taxon>Fabaceae</taxon>
        <taxon>Caesalpinioideae</taxon>
        <taxon>Cassia clade</taxon>
        <taxon>Senna</taxon>
    </lineage>
</organism>
<dbReference type="AlphaFoldDB" id="A0A834U1H1"/>
<evidence type="ECO:0000313" key="2">
    <source>
        <dbReference type="Proteomes" id="UP000634136"/>
    </source>
</evidence>
<comment type="caution">
    <text evidence="1">The sequence shown here is derived from an EMBL/GenBank/DDBJ whole genome shotgun (WGS) entry which is preliminary data.</text>
</comment>
<proteinExistence type="predicted"/>
<dbReference type="EMBL" id="JAAIUW010000005">
    <property type="protein sequence ID" value="KAF7831687.1"/>
    <property type="molecule type" value="Genomic_DNA"/>
</dbReference>
<sequence length="117" mass="12914">MGSLDLPTGQVFLNFGNNVAKWMGIVATLPFGDPYIEQAPQHPRSYLYPESSNKDDQVVRVVCHDGKLLAIEGRSLLLNFSVIVGDRQVAADVDERLQVLESKVVNALESCGWDRLA</sequence>
<reference evidence="1" key="1">
    <citation type="submission" date="2020-09" db="EMBL/GenBank/DDBJ databases">
        <title>Genome-Enabled Discovery of Anthraquinone Biosynthesis in Senna tora.</title>
        <authorList>
            <person name="Kang S.-H."/>
            <person name="Pandey R.P."/>
            <person name="Lee C.-M."/>
            <person name="Sim J.-S."/>
            <person name="Jeong J.-T."/>
            <person name="Choi B.-S."/>
            <person name="Jung M."/>
            <person name="Ginzburg D."/>
            <person name="Zhao K."/>
            <person name="Won S.Y."/>
            <person name="Oh T.-J."/>
            <person name="Yu Y."/>
            <person name="Kim N.-H."/>
            <person name="Lee O.R."/>
            <person name="Lee T.-H."/>
            <person name="Bashyal P."/>
            <person name="Kim T.-S."/>
            <person name="Lee W.-H."/>
            <person name="Kawkins C."/>
            <person name="Kim C.-K."/>
            <person name="Kim J.S."/>
            <person name="Ahn B.O."/>
            <person name="Rhee S.Y."/>
            <person name="Sohng J.K."/>
        </authorList>
    </citation>
    <scope>NUCLEOTIDE SEQUENCE</scope>
    <source>
        <tissue evidence="1">Leaf</tissue>
    </source>
</reference>
<dbReference type="Proteomes" id="UP000634136">
    <property type="component" value="Unassembled WGS sequence"/>
</dbReference>
<gene>
    <name evidence="1" type="ORF">G2W53_014020</name>
</gene>
<protein>
    <submittedName>
        <fullName evidence="1">Uncharacterized protein</fullName>
    </submittedName>
</protein>
<keyword evidence="2" id="KW-1185">Reference proteome</keyword>
<name>A0A834U1H1_9FABA</name>
<evidence type="ECO:0000313" key="1">
    <source>
        <dbReference type="EMBL" id="KAF7831687.1"/>
    </source>
</evidence>